<dbReference type="EMBL" id="LJSN01000002">
    <property type="protein sequence ID" value="PNE40673.1"/>
    <property type="molecule type" value="Genomic_DNA"/>
</dbReference>
<dbReference type="SUPFAM" id="SSF51679">
    <property type="entry name" value="Bacterial luciferase-like"/>
    <property type="match status" value="1"/>
</dbReference>
<dbReference type="InterPro" id="IPR036661">
    <property type="entry name" value="Luciferase-like_sf"/>
</dbReference>
<dbReference type="GO" id="GO:0016705">
    <property type="term" value="F:oxidoreductase activity, acting on paired donors, with incorporation or reduction of molecular oxygen"/>
    <property type="evidence" value="ECO:0007669"/>
    <property type="project" value="InterPro"/>
</dbReference>
<evidence type="ECO:0008006" key="3">
    <source>
        <dbReference type="Google" id="ProtNLM"/>
    </source>
</evidence>
<dbReference type="Proteomes" id="UP000236047">
    <property type="component" value="Unassembled WGS sequence"/>
</dbReference>
<evidence type="ECO:0000313" key="1">
    <source>
        <dbReference type="EMBL" id="PNE40673.1"/>
    </source>
</evidence>
<dbReference type="RefSeq" id="WP_102923217.1">
    <property type="nucleotide sequence ID" value="NZ_LJSN01000002.1"/>
</dbReference>
<comment type="caution">
    <text evidence="1">The sequence shown here is derived from an EMBL/GenBank/DDBJ whole genome shotgun (WGS) entry which is preliminary data.</text>
</comment>
<keyword evidence="2" id="KW-1185">Reference proteome</keyword>
<reference evidence="2" key="1">
    <citation type="submission" date="2015-09" db="EMBL/GenBank/DDBJ databases">
        <authorList>
            <person name="Graham D.E."/>
            <person name="Mahan K.M."/>
            <person name="Klingeman D.M."/>
            <person name="Fida T."/>
            <person name="Giannone R.J."/>
            <person name="Hettich R.L."/>
            <person name="Parry R.J."/>
            <person name="Spain J.C."/>
        </authorList>
    </citation>
    <scope>NUCLEOTIDE SEQUENCE [LARGE SCALE GENOMIC DNA]</scope>
    <source>
        <strain evidence="2">JCM 4701</strain>
    </source>
</reference>
<proteinExistence type="predicted"/>
<dbReference type="Gene3D" id="3.20.20.30">
    <property type="entry name" value="Luciferase-like domain"/>
    <property type="match status" value="1"/>
</dbReference>
<protein>
    <recommendedName>
        <fullName evidence="3">F420-dependent oxidoreductase</fullName>
    </recommendedName>
</protein>
<gene>
    <name evidence="1" type="ORF">AOB60_07480</name>
</gene>
<dbReference type="AlphaFoldDB" id="A0A2N8PHZ4"/>
<dbReference type="InterPro" id="IPR019922">
    <property type="entry name" value="Lucif-like_OxRdatse_MSMEG_4141"/>
</dbReference>
<sequence>MDVSPVGVWSTAFTHGDPDRARVAARALEELGYGTLWLGGVPGGNPRGDLHSSLNLLAATRHVVVAPSCVSIWSVPPGRLAVAYRGLPAPYRQRTLVGLAVSHAEIAAAYRHPCAAMSAYLDALDTSAGSPPKAARILGAHRPLMTRLAADRAAGVQPYLVPPSHTARVRAALGAGPLLAPVVTSVVDTDPVTARATARRAISPYLMKTNYVRTWLEDGFTRGDLADGGSDRFVDSLVVWGSADVVARRVLAHLEAGADHVALQIVTDTPHAFPLTAWRAVAECLPRA</sequence>
<evidence type="ECO:0000313" key="2">
    <source>
        <dbReference type="Proteomes" id="UP000236047"/>
    </source>
</evidence>
<dbReference type="NCBIfam" id="TIGR03620">
    <property type="entry name" value="F420_MSMEG_4141"/>
    <property type="match status" value="1"/>
</dbReference>
<accession>A0A2N8PHZ4</accession>
<organism evidence="1 2">
    <name type="scientific">Streptomyces noursei</name>
    <name type="common">Streptomyces albulus</name>
    <dbReference type="NCBI Taxonomy" id="1971"/>
    <lineage>
        <taxon>Bacteria</taxon>
        <taxon>Bacillati</taxon>
        <taxon>Actinomycetota</taxon>
        <taxon>Actinomycetes</taxon>
        <taxon>Kitasatosporales</taxon>
        <taxon>Streptomycetaceae</taxon>
        <taxon>Streptomyces</taxon>
    </lineage>
</organism>
<name>A0A2N8PHZ4_STRNR</name>